<proteinExistence type="predicted"/>
<accession>A0A4Y2EWU9</accession>
<dbReference type="EMBL" id="BGPR01094175">
    <property type="protein sequence ID" value="GBM33742.1"/>
    <property type="molecule type" value="Genomic_DNA"/>
</dbReference>
<dbReference type="OrthoDB" id="8067992at2759"/>
<dbReference type="Proteomes" id="UP000499080">
    <property type="component" value="Unassembled WGS sequence"/>
</dbReference>
<reference evidence="2 3" key="1">
    <citation type="journal article" date="2019" name="Sci. Rep.">
        <title>Orb-weaving spider Araneus ventricosus genome elucidates the spidroin gene catalogue.</title>
        <authorList>
            <person name="Kono N."/>
            <person name="Nakamura H."/>
            <person name="Ohtoshi R."/>
            <person name="Moran D.A.P."/>
            <person name="Shinohara A."/>
            <person name="Yoshida Y."/>
            <person name="Fujiwara M."/>
            <person name="Mori M."/>
            <person name="Tomita M."/>
            <person name="Arakawa K."/>
        </authorList>
    </citation>
    <scope>NUCLEOTIDE SEQUENCE [LARGE SCALE GENOMIC DNA]</scope>
</reference>
<dbReference type="InterPro" id="IPR054722">
    <property type="entry name" value="PolX-like_BBD"/>
</dbReference>
<dbReference type="Pfam" id="PF22936">
    <property type="entry name" value="Pol_BBD"/>
    <property type="match status" value="1"/>
</dbReference>
<keyword evidence="3" id="KW-1185">Reference proteome</keyword>
<organism evidence="2 3">
    <name type="scientific">Araneus ventricosus</name>
    <name type="common">Orbweaver spider</name>
    <name type="synonym">Epeira ventricosa</name>
    <dbReference type="NCBI Taxonomy" id="182803"/>
    <lineage>
        <taxon>Eukaryota</taxon>
        <taxon>Metazoa</taxon>
        <taxon>Ecdysozoa</taxon>
        <taxon>Arthropoda</taxon>
        <taxon>Chelicerata</taxon>
        <taxon>Arachnida</taxon>
        <taxon>Araneae</taxon>
        <taxon>Araneomorphae</taxon>
        <taxon>Entelegynae</taxon>
        <taxon>Araneoidea</taxon>
        <taxon>Araneidae</taxon>
        <taxon>Araneus</taxon>
    </lineage>
</organism>
<comment type="caution">
    <text evidence="2">The sequence shown here is derived from an EMBL/GenBank/DDBJ whole genome shotgun (WGS) entry which is preliminary data.</text>
</comment>
<evidence type="ECO:0000313" key="2">
    <source>
        <dbReference type="EMBL" id="GBM33742.1"/>
    </source>
</evidence>
<evidence type="ECO:0000313" key="3">
    <source>
        <dbReference type="Proteomes" id="UP000499080"/>
    </source>
</evidence>
<gene>
    <name evidence="2" type="ORF">AVEN_75813_1</name>
</gene>
<dbReference type="AlphaFoldDB" id="A0A4Y2EWU9"/>
<sequence length="103" mass="11709">MFDAPRPLCLRDGQCTYAIGIGDIQVEMLVKGKWNPGSLNNVWYISESGQNLFSSGAALDKGLIEFANNKQREFRNKNGDTVRIRSNSVYKLLFMYLFQNLLV</sequence>
<evidence type="ECO:0000259" key="1">
    <source>
        <dbReference type="Pfam" id="PF22936"/>
    </source>
</evidence>
<feature type="domain" description="Retrovirus-related Pol polyprotein from transposon TNT 1-94-like beta-barrel" evidence="1">
    <location>
        <begin position="8"/>
        <end position="62"/>
    </location>
</feature>
<name>A0A4Y2EWU9_ARAVE</name>
<protein>
    <recommendedName>
        <fullName evidence="1">Retrovirus-related Pol polyprotein from transposon TNT 1-94-like beta-barrel domain-containing protein</fullName>
    </recommendedName>
</protein>